<dbReference type="InterPro" id="IPR036890">
    <property type="entry name" value="HATPase_C_sf"/>
</dbReference>
<dbReference type="InterPro" id="IPR005467">
    <property type="entry name" value="His_kinase_dom"/>
</dbReference>
<dbReference type="Pfam" id="PF02518">
    <property type="entry name" value="HATPase_c"/>
    <property type="match status" value="1"/>
</dbReference>
<keyword evidence="7 13" id="KW-0418">Kinase</keyword>
<evidence type="ECO:0000256" key="7">
    <source>
        <dbReference type="ARBA" id="ARBA00022777"/>
    </source>
</evidence>
<evidence type="ECO:0000256" key="1">
    <source>
        <dbReference type="ARBA" id="ARBA00000085"/>
    </source>
</evidence>
<dbReference type="PROSITE" id="PS50109">
    <property type="entry name" value="HIS_KIN"/>
    <property type="match status" value="1"/>
</dbReference>
<dbReference type="SUPFAM" id="SSF55874">
    <property type="entry name" value="ATPase domain of HSP90 chaperone/DNA topoisomerase II/histidine kinase"/>
    <property type="match status" value="1"/>
</dbReference>
<evidence type="ECO:0000256" key="6">
    <source>
        <dbReference type="ARBA" id="ARBA00022692"/>
    </source>
</evidence>
<dbReference type="GO" id="GO:0016020">
    <property type="term" value="C:membrane"/>
    <property type="evidence" value="ECO:0007669"/>
    <property type="project" value="UniProtKB-SubCell"/>
</dbReference>
<accession>A0A7Y0FLE3</accession>
<dbReference type="SMART" id="SM00388">
    <property type="entry name" value="HisKA"/>
    <property type="match status" value="1"/>
</dbReference>
<dbReference type="Gene3D" id="1.10.287.130">
    <property type="match status" value="1"/>
</dbReference>
<dbReference type="InterPro" id="IPR050428">
    <property type="entry name" value="TCS_sensor_his_kinase"/>
</dbReference>
<evidence type="ECO:0000256" key="10">
    <source>
        <dbReference type="SAM" id="Phobius"/>
    </source>
</evidence>
<dbReference type="Proteomes" id="UP000559626">
    <property type="component" value="Unassembled WGS sequence"/>
</dbReference>
<keyword evidence="8 10" id="KW-1133">Transmembrane helix</keyword>
<dbReference type="EC" id="2.7.13.3" evidence="3"/>
<evidence type="ECO:0000313" key="14">
    <source>
        <dbReference type="Proteomes" id="UP000559626"/>
    </source>
</evidence>
<keyword evidence="10" id="KW-0472">Membrane</keyword>
<evidence type="ECO:0000313" key="13">
    <source>
        <dbReference type="EMBL" id="NML64304.1"/>
    </source>
</evidence>
<feature type="transmembrane region" description="Helical" evidence="10">
    <location>
        <begin position="148"/>
        <end position="171"/>
    </location>
</feature>
<dbReference type="SUPFAM" id="SSF158472">
    <property type="entry name" value="HAMP domain-like"/>
    <property type="match status" value="1"/>
</dbReference>
<evidence type="ECO:0000256" key="5">
    <source>
        <dbReference type="ARBA" id="ARBA00022679"/>
    </source>
</evidence>
<name>A0A7Y0FLE3_9BACT</name>
<dbReference type="PANTHER" id="PTHR45436">
    <property type="entry name" value="SENSOR HISTIDINE KINASE YKOH"/>
    <property type="match status" value="1"/>
</dbReference>
<comment type="catalytic activity">
    <reaction evidence="1">
        <text>ATP + protein L-histidine = ADP + protein N-phospho-L-histidine.</text>
        <dbReference type="EC" id="2.7.13.3"/>
    </reaction>
</comment>
<sequence length="444" mass="47235">MRALAGLRGQLALAFAFIFGAVTLLVGTAQYRQVARVLHQGDDARLRARARALLEQVDVSSAVPVVPLPGRGERLRVLVEASGPPARELFHSPGFALRAGGALPAGLRGVQLTRQSTDYAGRSVLVRLWLAHPAAAVAADLRRVRLGLWGALAGSLVLAAALAAGLGWWVLRPLRRISQGARRMGATPGAERLPEPQTGDEVQELAHALNRMLDRLQAGAELQDNFLAAAAHELRTPLAVLQTGLAVTRQAPELPASLGPALDAQAQELERLGRLVEDFLLVSRLRSDALPLTHRPVALDGLVLAAADQLLPRFQAAGRQLTLAVDEAVPDYRVLADADKLTTVVLNLLDNALRHAPPGAAVRVALGQEPATGYYYAEVSNPLRTTLGDLARLTTARYQADVLSGGAGLGLWLSNRIAELHGAPLALRETAGQLHVRLRLAAAR</sequence>
<evidence type="ECO:0000256" key="9">
    <source>
        <dbReference type="ARBA" id="ARBA00023012"/>
    </source>
</evidence>
<dbReference type="PROSITE" id="PS50885">
    <property type="entry name" value="HAMP"/>
    <property type="match status" value="1"/>
</dbReference>
<dbReference type="Gene3D" id="3.30.565.10">
    <property type="entry name" value="Histidine kinase-like ATPase, C-terminal domain"/>
    <property type="match status" value="1"/>
</dbReference>
<proteinExistence type="predicted"/>
<evidence type="ECO:0000256" key="8">
    <source>
        <dbReference type="ARBA" id="ARBA00022989"/>
    </source>
</evidence>
<evidence type="ECO:0000256" key="3">
    <source>
        <dbReference type="ARBA" id="ARBA00012438"/>
    </source>
</evidence>
<dbReference type="InterPro" id="IPR003594">
    <property type="entry name" value="HATPase_dom"/>
</dbReference>
<keyword evidence="14" id="KW-1185">Reference proteome</keyword>
<evidence type="ECO:0000256" key="4">
    <source>
        <dbReference type="ARBA" id="ARBA00022553"/>
    </source>
</evidence>
<feature type="domain" description="Histidine kinase" evidence="11">
    <location>
        <begin position="229"/>
        <end position="444"/>
    </location>
</feature>
<comment type="caution">
    <text evidence="13">The sequence shown here is derived from an EMBL/GenBank/DDBJ whole genome shotgun (WGS) entry which is preliminary data.</text>
</comment>
<dbReference type="RefSeq" id="WP_169529610.1">
    <property type="nucleotide sequence ID" value="NZ_JABBGH010000001.1"/>
</dbReference>
<gene>
    <name evidence="13" type="ORF">HHL22_03705</name>
</gene>
<dbReference type="Pfam" id="PF00672">
    <property type="entry name" value="HAMP"/>
    <property type="match status" value="1"/>
</dbReference>
<dbReference type="CDD" id="cd06225">
    <property type="entry name" value="HAMP"/>
    <property type="match status" value="1"/>
</dbReference>
<dbReference type="SMART" id="SM00304">
    <property type="entry name" value="HAMP"/>
    <property type="match status" value="1"/>
</dbReference>
<organism evidence="13 14">
    <name type="scientific">Hymenobacter polaris</name>
    <dbReference type="NCBI Taxonomy" id="2682546"/>
    <lineage>
        <taxon>Bacteria</taxon>
        <taxon>Pseudomonadati</taxon>
        <taxon>Bacteroidota</taxon>
        <taxon>Cytophagia</taxon>
        <taxon>Cytophagales</taxon>
        <taxon>Hymenobacteraceae</taxon>
        <taxon>Hymenobacter</taxon>
    </lineage>
</organism>
<dbReference type="SMART" id="SM00387">
    <property type="entry name" value="HATPase_c"/>
    <property type="match status" value="1"/>
</dbReference>
<evidence type="ECO:0000259" key="11">
    <source>
        <dbReference type="PROSITE" id="PS50109"/>
    </source>
</evidence>
<dbReference type="Gene3D" id="6.10.340.10">
    <property type="match status" value="1"/>
</dbReference>
<reference evidence="13 14" key="1">
    <citation type="submission" date="2020-04" db="EMBL/GenBank/DDBJ databases">
        <title>Hymenobacter polaris sp. nov., isolated from Arctic soil.</title>
        <authorList>
            <person name="Dahal R.H."/>
        </authorList>
    </citation>
    <scope>NUCLEOTIDE SEQUENCE [LARGE SCALE GENOMIC DNA]</scope>
    <source>
        <strain evidence="13 14">RP-2-7</strain>
    </source>
</reference>
<dbReference type="EMBL" id="JABBGH010000001">
    <property type="protein sequence ID" value="NML64304.1"/>
    <property type="molecule type" value="Genomic_DNA"/>
</dbReference>
<protein>
    <recommendedName>
        <fullName evidence="3">histidine kinase</fullName>
        <ecNumber evidence="3">2.7.13.3</ecNumber>
    </recommendedName>
</protein>
<dbReference type="InterPro" id="IPR036097">
    <property type="entry name" value="HisK_dim/P_sf"/>
</dbReference>
<dbReference type="InterPro" id="IPR003660">
    <property type="entry name" value="HAMP_dom"/>
</dbReference>
<keyword evidence="6 10" id="KW-0812">Transmembrane</keyword>
<keyword evidence="9" id="KW-0902">Two-component regulatory system</keyword>
<keyword evidence="5" id="KW-0808">Transferase</keyword>
<feature type="transmembrane region" description="Helical" evidence="10">
    <location>
        <begin position="12"/>
        <end position="31"/>
    </location>
</feature>
<dbReference type="CDD" id="cd00075">
    <property type="entry name" value="HATPase"/>
    <property type="match status" value="1"/>
</dbReference>
<dbReference type="InterPro" id="IPR003661">
    <property type="entry name" value="HisK_dim/P_dom"/>
</dbReference>
<dbReference type="Pfam" id="PF00512">
    <property type="entry name" value="HisKA"/>
    <property type="match status" value="1"/>
</dbReference>
<evidence type="ECO:0000259" key="12">
    <source>
        <dbReference type="PROSITE" id="PS50885"/>
    </source>
</evidence>
<evidence type="ECO:0000256" key="2">
    <source>
        <dbReference type="ARBA" id="ARBA00004370"/>
    </source>
</evidence>
<comment type="subcellular location">
    <subcellularLocation>
        <location evidence="2">Membrane</location>
    </subcellularLocation>
</comment>
<keyword evidence="4" id="KW-0597">Phosphoprotein</keyword>
<dbReference type="AlphaFoldDB" id="A0A7Y0FLE3"/>
<feature type="domain" description="HAMP" evidence="12">
    <location>
        <begin position="168"/>
        <end position="221"/>
    </location>
</feature>
<dbReference type="SUPFAM" id="SSF47384">
    <property type="entry name" value="Homodimeric domain of signal transducing histidine kinase"/>
    <property type="match status" value="1"/>
</dbReference>
<dbReference type="PANTHER" id="PTHR45436:SF5">
    <property type="entry name" value="SENSOR HISTIDINE KINASE TRCS"/>
    <property type="match status" value="1"/>
</dbReference>
<dbReference type="GO" id="GO:0000155">
    <property type="term" value="F:phosphorelay sensor kinase activity"/>
    <property type="evidence" value="ECO:0007669"/>
    <property type="project" value="InterPro"/>
</dbReference>
<dbReference type="CDD" id="cd00082">
    <property type="entry name" value="HisKA"/>
    <property type="match status" value="1"/>
</dbReference>